<dbReference type="STRING" id="229203.SAMN05444338_109139"/>
<keyword evidence="1" id="KW-1133">Transmembrane helix</keyword>
<dbReference type="RefSeq" id="WP_139262322.1">
    <property type="nucleotide sequence ID" value="NZ_FNMV01000009.1"/>
</dbReference>
<dbReference type="Proteomes" id="UP000198569">
    <property type="component" value="Unassembled WGS sequence"/>
</dbReference>
<organism evidence="2 3">
    <name type="scientific">Flavobacterium degerlachei</name>
    <dbReference type="NCBI Taxonomy" id="229203"/>
    <lineage>
        <taxon>Bacteria</taxon>
        <taxon>Pseudomonadati</taxon>
        <taxon>Bacteroidota</taxon>
        <taxon>Flavobacteriia</taxon>
        <taxon>Flavobacteriales</taxon>
        <taxon>Flavobacteriaceae</taxon>
        <taxon>Flavobacterium</taxon>
    </lineage>
</organism>
<keyword evidence="1" id="KW-0472">Membrane</keyword>
<dbReference type="AlphaFoldDB" id="A0A1H3B348"/>
<name>A0A1H3B348_9FLAO</name>
<evidence type="ECO:0000313" key="3">
    <source>
        <dbReference type="Proteomes" id="UP000198569"/>
    </source>
</evidence>
<feature type="transmembrane region" description="Helical" evidence="1">
    <location>
        <begin position="6"/>
        <end position="25"/>
    </location>
</feature>
<dbReference type="EMBL" id="FNMV01000009">
    <property type="protein sequence ID" value="SDX36215.1"/>
    <property type="molecule type" value="Genomic_DNA"/>
</dbReference>
<proteinExistence type="predicted"/>
<sequence>MTKFEIITIILAGLSFFISLIAVYLSGQANNTNKNIFRRQGVIDLHMAWQDISEVDKNNLIAPDIVRAVNALSLTASLWNHDVIEKSILYQTYWNSYRDLYDTLININELVPGHKKTCRSLMTNEITKAYEGMKNADLSTVTQTRL</sequence>
<keyword evidence="3" id="KW-1185">Reference proteome</keyword>
<reference evidence="3" key="1">
    <citation type="submission" date="2016-10" db="EMBL/GenBank/DDBJ databases">
        <authorList>
            <person name="Varghese N."/>
            <person name="Submissions S."/>
        </authorList>
    </citation>
    <scope>NUCLEOTIDE SEQUENCE [LARGE SCALE GENOMIC DNA]</scope>
    <source>
        <strain evidence="3">DSM 15718</strain>
    </source>
</reference>
<dbReference type="OrthoDB" id="1445612at2"/>
<evidence type="ECO:0000256" key="1">
    <source>
        <dbReference type="SAM" id="Phobius"/>
    </source>
</evidence>
<evidence type="ECO:0000313" key="2">
    <source>
        <dbReference type="EMBL" id="SDX36215.1"/>
    </source>
</evidence>
<accession>A0A1H3B348</accession>
<protein>
    <submittedName>
        <fullName evidence="2">Uncharacterized protein</fullName>
    </submittedName>
</protein>
<keyword evidence="1" id="KW-0812">Transmembrane</keyword>
<gene>
    <name evidence="2" type="ORF">SAMN05444338_109139</name>
</gene>